<name>X1CNZ3_9ZZZZ</name>
<feature type="non-terminal residue" evidence="1">
    <location>
        <position position="1"/>
    </location>
</feature>
<evidence type="ECO:0000313" key="1">
    <source>
        <dbReference type="EMBL" id="GAH09477.1"/>
    </source>
</evidence>
<reference evidence="1" key="1">
    <citation type="journal article" date="2014" name="Front. Microbiol.">
        <title>High frequency of phylogenetically diverse reductive dehalogenase-homologous genes in deep subseafloor sedimentary metagenomes.</title>
        <authorList>
            <person name="Kawai M."/>
            <person name="Futagami T."/>
            <person name="Toyoda A."/>
            <person name="Takaki Y."/>
            <person name="Nishi S."/>
            <person name="Hori S."/>
            <person name="Arai W."/>
            <person name="Tsubouchi T."/>
            <person name="Morono Y."/>
            <person name="Uchiyama I."/>
            <person name="Ito T."/>
            <person name="Fujiyama A."/>
            <person name="Inagaki F."/>
            <person name="Takami H."/>
        </authorList>
    </citation>
    <scope>NUCLEOTIDE SEQUENCE</scope>
    <source>
        <strain evidence="1">Expedition CK06-06</strain>
    </source>
</reference>
<comment type="caution">
    <text evidence="1">The sequence shown here is derived from an EMBL/GenBank/DDBJ whole genome shotgun (WGS) entry which is preliminary data.</text>
</comment>
<dbReference type="EMBL" id="BART01033635">
    <property type="protein sequence ID" value="GAH09477.1"/>
    <property type="molecule type" value="Genomic_DNA"/>
</dbReference>
<sequence>NMEGLARQSHVTLEDILRRLERKEEPCISLAEIMKDVD</sequence>
<organism evidence="1">
    <name type="scientific">marine sediment metagenome</name>
    <dbReference type="NCBI Taxonomy" id="412755"/>
    <lineage>
        <taxon>unclassified sequences</taxon>
        <taxon>metagenomes</taxon>
        <taxon>ecological metagenomes</taxon>
    </lineage>
</organism>
<dbReference type="AlphaFoldDB" id="X1CNZ3"/>
<protein>
    <submittedName>
        <fullName evidence="1">Uncharacterized protein</fullName>
    </submittedName>
</protein>
<proteinExistence type="predicted"/>
<gene>
    <name evidence="1" type="ORF">S01H4_57730</name>
</gene>
<accession>X1CNZ3</accession>